<evidence type="ECO:0000313" key="8">
    <source>
        <dbReference type="Proteomes" id="UP000054007"/>
    </source>
</evidence>
<accession>A0A0D7AZK3</accession>
<dbReference type="Pfam" id="PF01764">
    <property type="entry name" value="Lipase_3"/>
    <property type="match status" value="1"/>
</dbReference>
<dbReference type="CDD" id="cd00519">
    <property type="entry name" value="Lipase_3"/>
    <property type="match status" value="1"/>
</dbReference>
<dbReference type="InterPro" id="IPR029058">
    <property type="entry name" value="AB_hydrolase_fold"/>
</dbReference>
<evidence type="ECO:0000256" key="5">
    <source>
        <dbReference type="SAM" id="SignalP"/>
    </source>
</evidence>
<feature type="chain" id="PRO_5002316897" evidence="5">
    <location>
        <begin position="21"/>
        <end position="306"/>
    </location>
</feature>
<feature type="signal peptide" evidence="5">
    <location>
        <begin position="1"/>
        <end position="20"/>
    </location>
</feature>
<organism evidence="7 8">
    <name type="scientific">Cylindrobasidium torrendii FP15055 ss-10</name>
    <dbReference type="NCBI Taxonomy" id="1314674"/>
    <lineage>
        <taxon>Eukaryota</taxon>
        <taxon>Fungi</taxon>
        <taxon>Dikarya</taxon>
        <taxon>Basidiomycota</taxon>
        <taxon>Agaricomycotina</taxon>
        <taxon>Agaricomycetes</taxon>
        <taxon>Agaricomycetidae</taxon>
        <taxon>Agaricales</taxon>
        <taxon>Marasmiineae</taxon>
        <taxon>Physalacriaceae</taxon>
        <taxon>Cylindrobasidium</taxon>
    </lineage>
</organism>
<dbReference type="Proteomes" id="UP000054007">
    <property type="component" value="Unassembled WGS sequence"/>
</dbReference>
<dbReference type="GO" id="GO:0006629">
    <property type="term" value="P:lipid metabolic process"/>
    <property type="evidence" value="ECO:0007669"/>
    <property type="project" value="InterPro"/>
</dbReference>
<sequence length="306" mass="32063">MFSGTLLAAAVALAAITVTASPTLHTRQGVSPLSTAQINAYTLPFAYYASAGYCDPSTTSTWSCGINCANTSDFVPTATGGNGDDIQFWFVGYSPSLSSVIVSHQGTDPSSIESLLVDGDLVRGELDSSLFPGISDDVHVHKGFRDAHAAVAKDVLAAVLSTLQDIGVSDVVLVGHSLGAALSLLDAAYLPLHLPNANFRYIGFALPRVGNQEWADYLDSNVKGDLVHITNKDDLVPILPGRGLGYHHPSGEVHITDANVWNSCPGQDSTADGCTIEDVPNIFAGDLDDHRGPYNGVTISSSTCST</sequence>
<reference evidence="7 8" key="1">
    <citation type="journal article" date="2015" name="Fungal Genet. Biol.">
        <title>Evolution of novel wood decay mechanisms in Agaricales revealed by the genome sequences of Fistulina hepatica and Cylindrobasidium torrendii.</title>
        <authorList>
            <person name="Floudas D."/>
            <person name="Held B.W."/>
            <person name="Riley R."/>
            <person name="Nagy L.G."/>
            <person name="Koehler G."/>
            <person name="Ransdell A.S."/>
            <person name="Younus H."/>
            <person name="Chow J."/>
            <person name="Chiniquy J."/>
            <person name="Lipzen A."/>
            <person name="Tritt A."/>
            <person name="Sun H."/>
            <person name="Haridas S."/>
            <person name="LaButti K."/>
            <person name="Ohm R.A."/>
            <person name="Kues U."/>
            <person name="Blanchette R.A."/>
            <person name="Grigoriev I.V."/>
            <person name="Minto R.E."/>
            <person name="Hibbett D.S."/>
        </authorList>
    </citation>
    <scope>NUCLEOTIDE SEQUENCE [LARGE SCALE GENOMIC DNA]</scope>
    <source>
        <strain evidence="7 8">FP15055 ss-10</strain>
    </source>
</reference>
<dbReference type="InterPro" id="IPR051218">
    <property type="entry name" value="Sec_MonoDiacylglyc_Lipase"/>
</dbReference>
<dbReference type="SUPFAM" id="SSF53474">
    <property type="entry name" value="alpha/beta-Hydrolases"/>
    <property type="match status" value="1"/>
</dbReference>
<dbReference type="PANTHER" id="PTHR45856:SF25">
    <property type="entry name" value="FUNGAL LIPASE-LIKE DOMAIN-CONTAINING PROTEIN"/>
    <property type="match status" value="1"/>
</dbReference>
<dbReference type="EMBL" id="KN880703">
    <property type="protein sequence ID" value="KIY63329.1"/>
    <property type="molecule type" value="Genomic_DNA"/>
</dbReference>
<feature type="domain" description="Fungal lipase-type" evidence="6">
    <location>
        <begin position="102"/>
        <end position="241"/>
    </location>
</feature>
<keyword evidence="1" id="KW-1015">Disulfide bond</keyword>
<dbReference type="AlphaFoldDB" id="A0A0D7AZK3"/>
<evidence type="ECO:0000313" key="7">
    <source>
        <dbReference type="EMBL" id="KIY63329.1"/>
    </source>
</evidence>
<dbReference type="PANTHER" id="PTHR45856">
    <property type="entry name" value="ALPHA/BETA-HYDROLASES SUPERFAMILY PROTEIN"/>
    <property type="match status" value="1"/>
</dbReference>
<dbReference type="OrthoDB" id="426718at2759"/>
<evidence type="ECO:0000256" key="4">
    <source>
        <dbReference type="ARBA" id="ARBA00048461"/>
    </source>
</evidence>
<keyword evidence="5" id="KW-0732">Signal</keyword>
<evidence type="ECO:0000256" key="3">
    <source>
        <dbReference type="ARBA" id="ARBA00047591"/>
    </source>
</evidence>
<dbReference type="InterPro" id="IPR002921">
    <property type="entry name" value="Fungal_lipase-type"/>
</dbReference>
<keyword evidence="8" id="KW-1185">Reference proteome</keyword>
<comment type="catalytic activity">
    <reaction evidence="4">
        <text>a monoacylglycerol + H2O = glycerol + a fatty acid + H(+)</text>
        <dbReference type="Rhea" id="RHEA:15245"/>
        <dbReference type="ChEBI" id="CHEBI:15377"/>
        <dbReference type="ChEBI" id="CHEBI:15378"/>
        <dbReference type="ChEBI" id="CHEBI:17408"/>
        <dbReference type="ChEBI" id="CHEBI:17754"/>
        <dbReference type="ChEBI" id="CHEBI:28868"/>
    </reaction>
</comment>
<comment type="catalytic activity">
    <reaction evidence="3">
        <text>a diacylglycerol + H2O = a monoacylglycerol + a fatty acid + H(+)</text>
        <dbReference type="Rhea" id="RHEA:32731"/>
        <dbReference type="ChEBI" id="CHEBI:15377"/>
        <dbReference type="ChEBI" id="CHEBI:15378"/>
        <dbReference type="ChEBI" id="CHEBI:17408"/>
        <dbReference type="ChEBI" id="CHEBI:18035"/>
        <dbReference type="ChEBI" id="CHEBI:28868"/>
    </reaction>
</comment>
<proteinExistence type="inferred from homology"/>
<name>A0A0D7AZK3_9AGAR</name>
<evidence type="ECO:0000256" key="2">
    <source>
        <dbReference type="ARBA" id="ARBA00043996"/>
    </source>
</evidence>
<comment type="similarity">
    <text evidence="2">Belongs to the AB hydrolase superfamily. Lipase family. Class 3 subfamily.</text>
</comment>
<dbReference type="Gene3D" id="3.40.50.1820">
    <property type="entry name" value="alpha/beta hydrolase"/>
    <property type="match status" value="1"/>
</dbReference>
<protein>
    <submittedName>
        <fullName evidence="7">Lipase</fullName>
    </submittedName>
</protein>
<evidence type="ECO:0000259" key="6">
    <source>
        <dbReference type="Pfam" id="PF01764"/>
    </source>
</evidence>
<evidence type="ECO:0000256" key="1">
    <source>
        <dbReference type="ARBA" id="ARBA00023157"/>
    </source>
</evidence>
<gene>
    <name evidence="7" type="ORF">CYLTODRAFT_426183</name>
</gene>